<dbReference type="Gene3D" id="2.60.40.10">
    <property type="entry name" value="Immunoglobulins"/>
    <property type="match status" value="8"/>
</dbReference>
<dbReference type="PANTHER" id="PTHR34677:SF3">
    <property type="entry name" value="BACTERIAL IG-LIKE DOMAIN-CONTAINING PROTEIN"/>
    <property type="match status" value="1"/>
</dbReference>
<evidence type="ECO:0000313" key="5">
    <source>
        <dbReference type="Proteomes" id="UP000649289"/>
    </source>
</evidence>
<keyword evidence="5" id="KW-1185">Reference proteome</keyword>
<organism evidence="4 5">
    <name type="scientific">Nocardioides hwasunensis</name>
    <dbReference type="NCBI Taxonomy" id="397258"/>
    <lineage>
        <taxon>Bacteria</taxon>
        <taxon>Bacillati</taxon>
        <taxon>Actinomycetota</taxon>
        <taxon>Actinomycetes</taxon>
        <taxon>Propionibacteriales</taxon>
        <taxon>Nocardioidaceae</taxon>
        <taxon>Nocardioides</taxon>
    </lineage>
</organism>
<gene>
    <name evidence="4" type="ORF">IEZ25_13950</name>
</gene>
<dbReference type="InterPro" id="IPR022038">
    <property type="entry name" value="Ig-like_bact"/>
</dbReference>
<feature type="domain" description="NIDO" evidence="3">
    <location>
        <begin position="109"/>
        <end position="249"/>
    </location>
</feature>
<dbReference type="SMART" id="SM00539">
    <property type="entry name" value="NIDO"/>
    <property type="match status" value="1"/>
</dbReference>
<evidence type="ECO:0000256" key="2">
    <source>
        <dbReference type="SAM" id="SignalP"/>
    </source>
</evidence>
<dbReference type="Proteomes" id="UP000649289">
    <property type="component" value="Unassembled WGS sequence"/>
</dbReference>
<evidence type="ECO:0000313" key="4">
    <source>
        <dbReference type="EMBL" id="MBD3915723.1"/>
    </source>
</evidence>
<dbReference type="Pfam" id="PF06119">
    <property type="entry name" value="NIDO"/>
    <property type="match status" value="1"/>
</dbReference>
<dbReference type="Pfam" id="PF19077">
    <property type="entry name" value="Big_13"/>
    <property type="match status" value="3"/>
</dbReference>
<evidence type="ECO:0000259" key="3">
    <source>
        <dbReference type="SMART" id="SM00539"/>
    </source>
</evidence>
<feature type="signal peptide" evidence="2">
    <location>
        <begin position="1"/>
        <end position="35"/>
    </location>
</feature>
<accession>A0ABR8MIH0</accession>
<sequence>MSKPSGRWSRLVRLASATVLAATGAVALVPTAASAATAAIVTDAGCRTTTVARDDDGSHLAGALPATLNFYGNQLSNVYVNTNGNLTFAAPLTSFTGQISSFSTPLIAPFFADVDTRPAASAQVTYGTTSFNGRRAFCATWPGVGRFNQQAGLLNSFQVLLVDRSDVATGDFDIVLNYGQVTWDTAGNATPAQVGFSAGNGRSEGVYVFPGSGTAGSFLDTNTTSGLVRRSRESDVAGRYVFRFREGRPAGIVAPDTTITAKPAARSTSSSASFAYTSTAASGEHLRFECRLTSGTGPQPAFATCPDGEKSYADLAEGTYTFEVRSVDVFYSTDSTPASHTFTVDRTGPTTAITQKPASRTNDATASFAWSTAATDLASYECALTTAGDVPEWTTCVSPASFESLADGDRTFRVRASDDLGNVGAVTSYDFTVDTVKTGATITSGPEGRIRATTARLEYSFDPSDDVAAAQCRLFSGEPTSFTGCGADAYDATDLVDGDWTFEVRAVDRAGNVGDAASRTFTVDTTGPATRFTATPSQLTNDNQPLFRWVSDDAHVASYECRLTRGSGGVLLRAEEASWEACESDGEPLVHLGDGDWTYAVRATDDLGNLGDAVSYDFTIDTTAPVITFTETPETRSTDTTPTLAWSADEDVDGFECRLESRPSREPSAWEDCTSGEELTPLGDGDWRYSVRTTDLVGNPSEVTSTDFTIDTTGPRIELDRTPAPLSNDNAPRFAWTSEDTDLDSTECSLSPADGPASAWSACTDDYQVIGAGQGSYVFRVRGTDDLGNLGETTSYAFTIDRTPTDVAITGAPGPLTNDPAPVFGYEFTPPDDVATVQCRVHATGAGESTDFEECGTDSQQVASLADGSWTFEVRAIDKAGNLGEAVTYDFTVDTEAPAAPVLTSRPKALGNVTTPSFAWTSDADDLDHFECLLAPVADRAGTLAACDAAGLTSTTLADGGYRFTVVAVDRAGNASEPATYVFTIRTSRPAAPVLTAKPQALGNVSTPTFAWTSDLADVDHFECLVAPRGAQSGSPVACDAAGFTAGQLADGEHRFTVVAVDDAGNASAPTTWDFTVDTVAPGTSITTAPDPVVGTGSVSFGFAADEDGSTFECRLVAAGQTAAWEACAGASRTFTGLTDGSYTFEVRATDAAGNTDATPASRSVAVNLGLPTITAALTSEHPVSKDGWYRGAVTITYTCAGNGSAVVSCPAPRVVPRAQKGRVFTGTVSTADGDTATVRTPMFIDKGKPRARLAGFGRKDYSSVPKNVRCVASDPRSGLARCSVKVTKVTRKGGQAFVVARATAVDKAGNVRVVTKRARLRAS</sequence>
<feature type="chain" id="PRO_5045132603" evidence="2">
    <location>
        <begin position="36"/>
        <end position="1324"/>
    </location>
</feature>
<dbReference type="Pfam" id="PF12245">
    <property type="entry name" value="Big_3_2"/>
    <property type="match status" value="2"/>
</dbReference>
<dbReference type="InterPro" id="IPR044016">
    <property type="entry name" value="Big_13"/>
</dbReference>
<dbReference type="InterPro" id="IPR013783">
    <property type="entry name" value="Ig-like_fold"/>
</dbReference>
<dbReference type="EMBL" id="JACXYY010000005">
    <property type="protein sequence ID" value="MBD3915723.1"/>
    <property type="molecule type" value="Genomic_DNA"/>
</dbReference>
<dbReference type="RefSeq" id="WP_191200038.1">
    <property type="nucleotide sequence ID" value="NZ_BAAAPA010000007.1"/>
</dbReference>
<protein>
    <submittedName>
        <fullName evidence="4">Ig-like domain repeat protein</fullName>
    </submittedName>
</protein>
<proteinExistence type="predicted"/>
<feature type="region of interest" description="Disordered" evidence="1">
    <location>
        <begin position="713"/>
        <end position="732"/>
    </location>
</feature>
<reference evidence="4 5" key="1">
    <citation type="submission" date="2020-09" db="EMBL/GenBank/DDBJ databases">
        <title>novel species in genus Nocardioides.</title>
        <authorList>
            <person name="Zhang G."/>
        </authorList>
    </citation>
    <scope>NUCLEOTIDE SEQUENCE [LARGE SCALE GENOMIC DNA]</scope>
    <source>
        <strain evidence="4 5">19197</strain>
    </source>
</reference>
<comment type="caution">
    <text evidence="4">The sequence shown here is derived from an EMBL/GenBank/DDBJ whole genome shotgun (WGS) entry which is preliminary data.</text>
</comment>
<name>A0ABR8MIH0_9ACTN</name>
<dbReference type="PANTHER" id="PTHR34677">
    <property type="match status" value="1"/>
</dbReference>
<dbReference type="InterPro" id="IPR003886">
    <property type="entry name" value="NIDO_dom"/>
</dbReference>
<evidence type="ECO:0000256" key="1">
    <source>
        <dbReference type="SAM" id="MobiDB-lite"/>
    </source>
</evidence>
<keyword evidence="2" id="KW-0732">Signal</keyword>